<keyword evidence="5 11" id="KW-0808">Transferase</keyword>
<accession>A0A177B3K2</accession>
<dbReference type="EC" id="2.1.1.360" evidence="2 11"/>
<dbReference type="GO" id="GO:0005634">
    <property type="term" value="C:nucleus"/>
    <property type="evidence" value="ECO:0007669"/>
    <property type="project" value="UniProtKB-SubCell"/>
</dbReference>
<dbReference type="InterPro" id="IPR025789">
    <property type="entry name" value="DOT1_dom"/>
</dbReference>
<comment type="function">
    <text evidence="11">Histone methyltransferase that specifically trimethylates histone H3 to form H3K79me3. This methylation is required for telomere silencing and for the pachytene checkpoint during the meiotic cell cycle by allowing the recruitment of RAD9 to double strand breaks. Nucleosomes are preferred as substrate compared to free histone.</text>
</comment>
<keyword evidence="4 11" id="KW-0489">Methyltransferase</keyword>
<dbReference type="OrthoDB" id="443402at2759"/>
<keyword evidence="7 11" id="KW-0156">Chromatin regulator</keyword>
<comment type="caution">
    <text evidence="13">The sequence shown here is derived from an EMBL/GenBank/DDBJ whole genome shotgun (WGS) entry which is preliminary data.</text>
</comment>
<evidence type="ECO:0000256" key="3">
    <source>
        <dbReference type="ARBA" id="ARBA00020987"/>
    </source>
</evidence>
<dbReference type="FunFam" id="3.40.50.150:FF:000033">
    <property type="entry name" value="Histone-lysine N-methyltransferase, H3 lysine-79 specific"/>
    <property type="match status" value="1"/>
</dbReference>
<evidence type="ECO:0000313" key="13">
    <source>
        <dbReference type="EMBL" id="OAF68859.1"/>
    </source>
</evidence>
<evidence type="ECO:0000256" key="9">
    <source>
        <dbReference type="ARBA" id="ARBA00029821"/>
    </source>
</evidence>
<keyword evidence="14" id="KW-1185">Reference proteome</keyword>
<dbReference type="GO" id="GO:0032259">
    <property type="term" value="P:methylation"/>
    <property type="evidence" value="ECO:0007669"/>
    <property type="project" value="UniProtKB-KW"/>
</dbReference>
<comment type="similarity">
    <text evidence="11">Belongs to the class I-like SAM-binding methyltransferase superfamily. DOT1 family.</text>
</comment>
<protein>
    <recommendedName>
        <fullName evidence="3 11">Histone-lysine N-methyltransferase, H3 lysine-79 specific</fullName>
        <ecNumber evidence="2 11">2.1.1.360</ecNumber>
    </recommendedName>
    <alternativeName>
        <fullName evidence="9 11">Histone H3-K79 methyltransferase</fullName>
    </alternativeName>
</protein>
<evidence type="ECO:0000259" key="12">
    <source>
        <dbReference type="PROSITE" id="PS51569"/>
    </source>
</evidence>
<dbReference type="InterPro" id="IPR029063">
    <property type="entry name" value="SAM-dependent_MTases_sf"/>
</dbReference>
<dbReference type="Pfam" id="PF08123">
    <property type="entry name" value="DOT1"/>
    <property type="match status" value="1"/>
</dbReference>
<dbReference type="PROSITE" id="PS51569">
    <property type="entry name" value="DOT1"/>
    <property type="match status" value="1"/>
</dbReference>
<comment type="subcellular location">
    <subcellularLocation>
        <location evidence="1 11">Nucleus</location>
    </subcellularLocation>
</comment>
<evidence type="ECO:0000256" key="8">
    <source>
        <dbReference type="ARBA" id="ARBA00023242"/>
    </source>
</evidence>
<feature type="domain" description="DOT1" evidence="12">
    <location>
        <begin position="1"/>
        <end position="188"/>
    </location>
</feature>
<evidence type="ECO:0000256" key="10">
    <source>
        <dbReference type="ARBA" id="ARBA00047770"/>
    </source>
</evidence>
<dbReference type="GO" id="GO:0140956">
    <property type="term" value="F:histone H3K79 trimethyltransferase activity"/>
    <property type="evidence" value="ECO:0007669"/>
    <property type="project" value="UniProtKB-EC"/>
</dbReference>
<dbReference type="InterPro" id="IPR030445">
    <property type="entry name" value="H3-K79_meTrfase"/>
</dbReference>
<dbReference type="EMBL" id="LWCA01000376">
    <property type="protein sequence ID" value="OAF68859.1"/>
    <property type="molecule type" value="Genomic_DNA"/>
</dbReference>
<evidence type="ECO:0000256" key="5">
    <source>
        <dbReference type="ARBA" id="ARBA00022679"/>
    </source>
</evidence>
<gene>
    <name evidence="13" type="ORF">A3Q56_03394</name>
</gene>
<dbReference type="GO" id="GO:0006281">
    <property type="term" value="P:DNA repair"/>
    <property type="evidence" value="ECO:0007669"/>
    <property type="project" value="TreeGrafter"/>
</dbReference>
<name>A0A177B3K2_9BILA</name>
<dbReference type="GO" id="GO:0000077">
    <property type="term" value="P:DNA damage checkpoint signaling"/>
    <property type="evidence" value="ECO:0007669"/>
    <property type="project" value="TreeGrafter"/>
</dbReference>
<evidence type="ECO:0000256" key="6">
    <source>
        <dbReference type="ARBA" id="ARBA00022691"/>
    </source>
</evidence>
<comment type="miscellaneous">
    <text evidence="11">In contrast to other lysine histone methyltransferases, it does not contain a SET domain, suggesting the existence of another mechanism for methylation of lysine residues of histones.</text>
</comment>
<evidence type="ECO:0000256" key="11">
    <source>
        <dbReference type="RuleBase" id="RU271113"/>
    </source>
</evidence>
<keyword evidence="6 11" id="KW-0949">S-adenosyl-L-methionine</keyword>
<dbReference type="AlphaFoldDB" id="A0A177B3K2"/>
<evidence type="ECO:0000256" key="1">
    <source>
        <dbReference type="ARBA" id="ARBA00004123"/>
    </source>
</evidence>
<reference evidence="13 14" key="1">
    <citation type="submission" date="2016-04" db="EMBL/GenBank/DDBJ databases">
        <title>The genome of Intoshia linei affirms orthonectids as highly simplified spiralians.</title>
        <authorList>
            <person name="Mikhailov K.V."/>
            <person name="Slusarev G.S."/>
            <person name="Nikitin M.A."/>
            <person name="Logacheva M.D."/>
            <person name="Penin A."/>
            <person name="Aleoshin V."/>
            <person name="Panchin Y.V."/>
        </authorList>
    </citation>
    <scope>NUCLEOTIDE SEQUENCE [LARGE SCALE GENOMIC DNA]</scope>
    <source>
        <strain evidence="13">Intl2013</strain>
        <tissue evidence="13">Whole animal</tissue>
    </source>
</reference>
<keyword evidence="8 11" id="KW-0539">Nucleus</keyword>
<proteinExistence type="inferred from homology"/>
<evidence type="ECO:0000256" key="2">
    <source>
        <dbReference type="ARBA" id="ARBA00012190"/>
    </source>
</evidence>
<dbReference type="PANTHER" id="PTHR21451">
    <property type="entry name" value="HISTONE H3 METHYLTRANSFERASE"/>
    <property type="match status" value="1"/>
</dbReference>
<organism evidence="13 14">
    <name type="scientific">Intoshia linei</name>
    <dbReference type="NCBI Taxonomy" id="1819745"/>
    <lineage>
        <taxon>Eukaryota</taxon>
        <taxon>Metazoa</taxon>
        <taxon>Spiralia</taxon>
        <taxon>Lophotrochozoa</taxon>
        <taxon>Mesozoa</taxon>
        <taxon>Orthonectida</taxon>
        <taxon>Rhopaluridae</taxon>
        <taxon>Intoshia</taxon>
    </lineage>
</organism>
<sequence>MTTVYRRAVVRPKKLNDYEAFSPNVYGKSSFNFIQHLLKIVKIKPNQQFVDLGSGIGNVIVHIAALQICKKCLGIEKFDIPAYFAVLFEYEFKPLMSFLGRGYSDFALHLIYDSELIFVNNYIFGPKIDHTLKQCCQNCREKTQIISSRAFCQMKMRVSDRSLSDIGCIMRVKELDLCPSKKSNVMDG</sequence>
<dbReference type="PANTHER" id="PTHR21451:SF0">
    <property type="entry name" value="HISTONE-LYSINE N-METHYLTRANSFERASE, H3 LYSINE-79 SPECIFIC"/>
    <property type="match status" value="1"/>
</dbReference>
<dbReference type="SUPFAM" id="SSF53335">
    <property type="entry name" value="S-adenosyl-L-methionine-dependent methyltransferases"/>
    <property type="match status" value="1"/>
</dbReference>
<evidence type="ECO:0000256" key="7">
    <source>
        <dbReference type="ARBA" id="ARBA00022853"/>
    </source>
</evidence>
<dbReference type="Gene3D" id="3.40.50.150">
    <property type="entry name" value="Vaccinia Virus protein VP39"/>
    <property type="match status" value="1"/>
</dbReference>
<dbReference type="Proteomes" id="UP000078046">
    <property type="component" value="Unassembled WGS sequence"/>
</dbReference>
<evidence type="ECO:0000256" key="4">
    <source>
        <dbReference type="ARBA" id="ARBA00022603"/>
    </source>
</evidence>
<comment type="catalytic activity">
    <reaction evidence="10 11">
        <text>L-lysyl(79)-[histone H3] + 3 S-adenosyl-L-methionine = N(6),N(6),N(6)-trimethyl-L-lysyl(79)-[histone H3] + 3 S-adenosyl-L-homocysteine + 3 H(+)</text>
        <dbReference type="Rhea" id="RHEA:60328"/>
        <dbReference type="Rhea" id="RHEA-COMP:15549"/>
        <dbReference type="Rhea" id="RHEA-COMP:15552"/>
        <dbReference type="ChEBI" id="CHEBI:15378"/>
        <dbReference type="ChEBI" id="CHEBI:29969"/>
        <dbReference type="ChEBI" id="CHEBI:57856"/>
        <dbReference type="ChEBI" id="CHEBI:59789"/>
        <dbReference type="ChEBI" id="CHEBI:61961"/>
        <dbReference type="EC" id="2.1.1.360"/>
    </reaction>
</comment>
<evidence type="ECO:0000313" key="14">
    <source>
        <dbReference type="Proteomes" id="UP000078046"/>
    </source>
</evidence>